<dbReference type="Proteomes" id="UP000287651">
    <property type="component" value="Unassembled WGS sequence"/>
</dbReference>
<name>A0A426ZJS0_ENSVE</name>
<evidence type="ECO:0000313" key="7">
    <source>
        <dbReference type="EMBL" id="RRT64232.1"/>
    </source>
</evidence>
<evidence type="ECO:0000259" key="6">
    <source>
        <dbReference type="PROSITE" id="PS50865"/>
    </source>
</evidence>
<dbReference type="PROSITE" id="PS50865">
    <property type="entry name" value="ZF_MYND_2"/>
    <property type="match status" value="1"/>
</dbReference>
<proteinExistence type="predicted"/>
<sequence>GEPSRTESQTHRVDLTTRLAFTFWTVRSKGIGECRLSVLRCRLSSSAVTSSVTSSPFLRLRHCRFSPSASLYPSLPIGTRLLLLVLPLFSFSLSDRESTTSLGCSGWMGSNMNDMKSLQETNLDEEGDQEFELEDEDDGDEEEEVEEYVTLGLVEKPKNPKFLLRHLFPSKAGGVPAWLDPVDLPPEKLRICGFCGEPLQFLLQIYAPISEESSTFHRILYVFMCPSMSCLLRDQHEQWKRREDNPCRSVKVFRCQLPRCNPFYSSEPPKRDGVDKPLTVGAALCSWCGTWKGEKVCGSCRRARYCSEKHQAMHWKSGHRNQCHQIVNYSETSSSSPGSSNNRLPAVGKVACSTLWPEYEIIIEDECAFDTEAFEDNNCATSLVPKNMKTDDSYQFMLDKIEADENKRTWASFQERIAKCPKQVLRYCRDPKVKPLWPLSIGCPSVANIPKCNYCNGPICYEFQIMPQLLYYFGVRNDPDSLDWGTIAIYTCSASCGSSISYKEEFAWVQLYPTAPMT</sequence>
<evidence type="ECO:0000256" key="3">
    <source>
        <dbReference type="ARBA" id="ARBA00022833"/>
    </source>
</evidence>
<dbReference type="AlphaFoldDB" id="A0A426ZJS0"/>
<dbReference type="EMBL" id="AMZH03006272">
    <property type="protein sequence ID" value="RRT64232.1"/>
    <property type="molecule type" value="Genomic_DNA"/>
</dbReference>
<keyword evidence="2 4" id="KW-0863">Zinc-finger</keyword>
<evidence type="ECO:0000256" key="5">
    <source>
        <dbReference type="SAM" id="MobiDB-lite"/>
    </source>
</evidence>
<evidence type="ECO:0000256" key="1">
    <source>
        <dbReference type="ARBA" id="ARBA00022723"/>
    </source>
</evidence>
<dbReference type="GO" id="GO:0008270">
    <property type="term" value="F:zinc ion binding"/>
    <property type="evidence" value="ECO:0007669"/>
    <property type="project" value="UniProtKB-KW"/>
</dbReference>
<dbReference type="PANTHER" id="PTHR12298">
    <property type="entry name" value="PCDC2 PROGRAMMED CELL DEATH PROTEIN 2 -RELATED"/>
    <property type="match status" value="1"/>
</dbReference>
<dbReference type="GO" id="GO:0005737">
    <property type="term" value="C:cytoplasm"/>
    <property type="evidence" value="ECO:0007669"/>
    <property type="project" value="InterPro"/>
</dbReference>
<keyword evidence="3" id="KW-0862">Zinc</keyword>
<feature type="domain" description="MYND-type" evidence="6">
    <location>
        <begin position="285"/>
        <end position="323"/>
    </location>
</feature>
<reference evidence="7 8" key="1">
    <citation type="journal article" date="2014" name="Agronomy (Basel)">
        <title>A Draft Genome Sequence for Ensete ventricosum, the Drought-Tolerant Tree Against Hunger.</title>
        <authorList>
            <person name="Harrison J."/>
            <person name="Moore K.A."/>
            <person name="Paszkiewicz K."/>
            <person name="Jones T."/>
            <person name="Grant M."/>
            <person name="Ambacheew D."/>
            <person name="Muzemil S."/>
            <person name="Studholme D.J."/>
        </authorList>
    </citation>
    <scope>NUCLEOTIDE SEQUENCE [LARGE SCALE GENOMIC DNA]</scope>
</reference>
<organism evidence="7 8">
    <name type="scientific">Ensete ventricosum</name>
    <name type="common">Abyssinian banana</name>
    <name type="synonym">Musa ensete</name>
    <dbReference type="NCBI Taxonomy" id="4639"/>
    <lineage>
        <taxon>Eukaryota</taxon>
        <taxon>Viridiplantae</taxon>
        <taxon>Streptophyta</taxon>
        <taxon>Embryophyta</taxon>
        <taxon>Tracheophyta</taxon>
        <taxon>Spermatophyta</taxon>
        <taxon>Magnoliopsida</taxon>
        <taxon>Liliopsida</taxon>
        <taxon>Zingiberales</taxon>
        <taxon>Musaceae</taxon>
        <taxon>Ensete</taxon>
    </lineage>
</organism>
<evidence type="ECO:0000313" key="8">
    <source>
        <dbReference type="Proteomes" id="UP000287651"/>
    </source>
</evidence>
<feature type="region of interest" description="Disordered" evidence="5">
    <location>
        <begin position="123"/>
        <end position="142"/>
    </location>
</feature>
<dbReference type="PANTHER" id="PTHR12298:SF4">
    <property type="entry name" value="PROGRAMMED CELL DEATH PROTEIN 2"/>
    <property type="match status" value="1"/>
</dbReference>
<dbReference type="Gene3D" id="6.10.140.2220">
    <property type="match status" value="1"/>
</dbReference>
<accession>A0A426ZJS0</accession>
<dbReference type="SUPFAM" id="SSF144232">
    <property type="entry name" value="HIT/MYND zinc finger-like"/>
    <property type="match status" value="1"/>
</dbReference>
<comment type="caution">
    <text evidence="7">The sequence shown here is derived from an EMBL/GenBank/DDBJ whole genome shotgun (WGS) entry which is preliminary data.</text>
</comment>
<dbReference type="InterPro" id="IPR002893">
    <property type="entry name" value="Znf_MYND"/>
</dbReference>
<evidence type="ECO:0000256" key="2">
    <source>
        <dbReference type="ARBA" id="ARBA00022771"/>
    </source>
</evidence>
<dbReference type="Pfam" id="PF04194">
    <property type="entry name" value="PDCD2_C"/>
    <property type="match status" value="1"/>
</dbReference>
<dbReference type="Pfam" id="PF01753">
    <property type="entry name" value="zf-MYND"/>
    <property type="match status" value="1"/>
</dbReference>
<evidence type="ECO:0000256" key="4">
    <source>
        <dbReference type="PROSITE-ProRule" id="PRU00134"/>
    </source>
</evidence>
<keyword evidence="1" id="KW-0479">Metal-binding</keyword>
<gene>
    <name evidence="7" type="ORF">B296_00041994</name>
</gene>
<dbReference type="PROSITE" id="PS01360">
    <property type="entry name" value="ZF_MYND_1"/>
    <property type="match status" value="1"/>
</dbReference>
<protein>
    <recommendedName>
        <fullName evidence="6">MYND-type domain-containing protein</fullName>
    </recommendedName>
</protein>
<dbReference type="InterPro" id="IPR007320">
    <property type="entry name" value="PDCD2_C"/>
</dbReference>
<feature type="non-terminal residue" evidence="7">
    <location>
        <position position="1"/>
    </location>
</feature>